<name>A0A2Z7C5D5_9LAMI</name>
<gene>
    <name evidence="1" type="ORF">F511_29813</name>
</gene>
<dbReference type="AlphaFoldDB" id="A0A2Z7C5D5"/>
<proteinExistence type="predicted"/>
<evidence type="ECO:0000313" key="2">
    <source>
        <dbReference type="Proteomes" id="UP000250235"/>
    </source>
</evidence>
<sequence>MEDGHGIPSFGRHAFCQNIDSSYGSLLTKKFLIKDRQPYVENTICALCKMLLNILIIYSSIAHSLRSSGIESEAGWEFINAWRVLPVYHWLAVLHYGVMDFGLILLHTFCGHHIPIWNQLKQGHT</sequence>
<protein>
    <submittedName>
        <fullName evidence="1">Uncharacterized protein</fullName>
    </submittedName>
</protein>
<evidence type="ECO:0000313" key="1">
    <source>
        <dbReference type="EMBL" id="KZV42134.1"/>
    </source>
</evidence>
<reference evidence="1 2" key="1">
    <citation type="journal article" date="2015" name="Proc. Natl. Acad. Sci. U.S.A.">
        <title>The resurrection genome of Boea hygrometrica: A blueprint for survival of dehydration.</title>
        <authorList>
            <person name="Xiao L."/>
            <person name="Yang G."/>
            <person name="Zhang L."/>
            <person name="Yang X."/>
            <person name="Zhao S."/>
            <person name="Ji Z."/>
            <person name="Zhou Q."/>
            <person name="Hu M."/>
            <person name="Wang Y."/>
            <person name="Chen M."/>
            <person name="Xu Y."/>
            <person name="Jin H."/>
            <person name="Xiao X."/>
            <person name="Hu G."/>
            <person name="Bao F."/>
            <person name="Hu Y."/>
            <person name="Wan P."/>
            <person name="Li L."/>
            <person name="Deng X."/>
            <person name="Kuang T."/>
            <person name="Xiang C."/>
            <person name="Zhu J.K."/>
            <person name="Oliver M.J."/>
            <person name="He Y."/>
        </authorList>
    </citation>
    <scope>NUCLEOTIDE SEQUENCE [LARGE SCALE GENOMIC DNA]</scope>
    <source>
        <strain evidence="2">cv. XS01</strain>
    </source>
</reference>
<accession>A0A2Z7C5D5</accession>
<dbReference type="EMBL" id="KQ999303">
    <property type="protein sequence ID" value="KZV42134.1"/>
    <property type="molecule type" value="Genomic_DNA"/>
</dbReference>
<keyword evidence="2" id="KW-1185">Reference proteome</keyword>
<dbReference type="Proteomes" id="UP000250235">
    <property type="component" value="Unassembled WGS sequence"/>
</dbReference>
<organism evidence="1 2">
    <name type="scientific">Dorcoceras hygrometricum</name>
    <dbReference type="NCBI Taxonomy" id="472368"/>
    <lineage>
        <taxon>Eukaryota</taxon>
        <taxon>Viridiplantae</taxon>
        <taxon>Streptophyta</taxon>
        <taxon>Embryophyta</taxon>
        <taxon>Tracheophyta</taxon>
        <taxon>Spermatophyta</taxon>
        <taxon>Magnoliopsida</taxon>
        <taxon>eudicotyledons</taxon>
        <taxon>Gunneridae</taxon>
        <taxon>Pentapetalae</taxon>
        <taxon>asterids</taxon>
        <taxon>lamiids</taxon>
        <taxon>Lamiales</taxon>
        <taxon>Gesneriaceae</taxon>
        <taxon>Didymocarpoideae</taxon>
        <taxon>Trichosporeae</taxon>
        <taxon>Loxocarpinae</taxon>
        <taxon>Dorcoceras</taxon>
    </lineage>
</organism>